<name>A0A5D4SQW2_9BACI</name>
<protein>
    <submittedName>
        <fullName evidence="1">Uncharacterized protein</fullName>
    </submittedName>
</protein>
<dbReference type="EMBL" id="VTEV01000007">
    <property type="protein sequence ID" value="TYS65733.1"/>
    <property type="molecule type" value="Genomic_DNA"/>
</dbReference>
<proteinExistence type="predicted"/>
<dbReference type="AlphaFoldDB" id="A0A5D4SQW2"/>
<dbReference type="OrthoDB" id="2935671at2"/>
<evidence type="ECO:0000313" key="1">
    <source>
        <dbReference type="EMBL" id="TYS65733.1"/>
    </source>
</evidence>
<reference evidence="1 2" key="1">
    <citation type="submission" date="2019-08" db="EMBL/GenBank/DDBJ databases">
        <title>Bacillus genomes from the desert of Cuatro Cienegas, Coahuila.</title>
        <authorList>
            <person name="Olmedo-Alvarez G."/>
        </authorList>
    </citation>
    <scope>NUCLEOTIDE SEQUENCE [LARGE SCALE GENOMIC DNA]</scope>
    <source>
        <strain evidence="1 2">CH28_1T</strain>
    </source>
</reference>
<evidence type="ECO:0000313" key="2">
    <source>
        <dbReference type="Proteomes" id="UP000322524"/>
    </source>
</evidence>
<comment type="caution">
    <text evidence="1">The sequence shown here is derived from an EMBL/GenBank/DDBJ whole genome shotgun (WGS) entry which is preliminary data.</text>
</comment>
<sequence>MGLYYDKGFDSGCCSWKKNDKGDQSCFCGHYTEKFLNQFITVTLAGAPGGSGQRTGTLIDFKKKAGILVLSVPAEGEDPAQILHICCKAIVSISLATPE</sequence>
<gene>
    <name evidence="1" type="ORF">FZC76_17765</name>
</gene>
<dbReference type="RefSeq" id="WP_148989506.1">
    <property type="nucleotide sequence ID" value="NZ_VTEV01000007.1"/>
</dbReference>
<organism evidence="1 2">
    <name type="scientific">Sutcliffiella horikoshii</name>
    <dbReference type="NCBI Taxonomy" id="79883"/>
    <lineage>
        <taxon>Bacteria</taxon>
        <taxon>Bacillati</taxon>
        <taxon>Bacillota</taxon>
        <taxon>Bacilli</taxon>
        <taxon>Bacillales</taxon>
        <taxon>Bacillaceae</taxon>
        <taxon>Sutcliffiella</taxon>
    </lineage>
</organism>
<accession>A0A5D4SQW2</accession>
<dbReference type="Proteomes" id="UP000322524">
    <property type="component" value="Unassembled WGS sequence"/>
</dbReference>